<dbReference type="SUPFAM" id="SSF53448">
    <property type="entry name" value="Nucleotide-diphospho-sugar transferases"/>
    <property type="match status" value="1"/>
</dbReference>
<name>A0A7S0D606_9EUKA</name>
<accession>A0A7S0D606</accession>
<dbReference type="InterPro" id="IPR029044">
    <property type="entry name" value="Nucleotide-diphossugar_trans"/>
</dbReference>
<dbReference type="Gene3D" id="3.90.550.10">
    <property type="entry name" value="Spore Coat Polysaccharide Biosynthesis Protein SpsA, Chain A"/>
    <property type="match status" value="1"/>
</dbReference>
<dbReference type="AlphaFoldDB" id="A0A7S0D606"/>
<protein>
    <submittedName>
        <fullName evidence="1">Uncharacterized protein</fullName>
    </submittedName>
</protein>
<sequence>MDILDLPVAVPRWSLSHYNFSDSVIRGLYELSCDVLDTILRATGWVKGEVGKRIVLFRVGLQRQTRKIHAFTSGRRSQERAWATCVSDWKEVAGAVSVCQTLKGVKSQYPLIVLVDREAVEFSQLDPLLPLNCIIVPVDPINLNITSRSQQKIPKFTHSWTKLQAFSLQEFQRVAYVSPHTIFLRNMDDIFDAWPGVPGFPPRSSGLLSGVPSGDLQGVSEVSRRLHEANARARVMGRARCLCMKANSEGKLTNGLHCPLKPHSAGINQPSRELEDSIWVFSPDITIYQAMESTLRNGVNHTSGGVLDFLSAWFESTWTEMNERDCRTTTEALCHPDVFDRRLRTTRALSFIGYPPWSTTVKSLREALNQSSSLRRRRRMWEKEENLFLSDAPEKLTKAQQMLRAVPTTARLYLLWWRMFKLRGDSSATKRKTRARFAEHLIEEHIYIPPQLAQKIDALLHKPYRGGILDEGDASSLLERLRGTDPQLRDHLRRCLRAAKKGRLGYEDPAYAHVKRFLFSTEYDTEEFWRNREARAGFRGKKAKDSIRS</sequence>
<dbReference type="PANTHER" id="PTHR11183">
    <property type="entry name" value="GLYCOGENIN SUBFAMILY MEMBER"/>
    <property type="match status" value="1"/>
</dbReference>
<gene>
    <name evidence="1" type="ORF">LAMO00422_LOCUS7596</name>
</gene>
<reference evidence="1" key="1">
    <citation type="submission" date="2021-01" db="EMBL/GenBank/DDBJ databases">
        <authorList>
            <person name="Corre E."/>
            <person name="Pelletier E."/>
            <person name="Niang G."/>
            <person name="Scheremetjew M."/>
            <person name="Finn R."/>
            <person name="Kale V."/>
            <person name="Holt S."/>
            <person name="Cochrane G."/>
            <person name="Meng A."/>
            <person name="Brown T."/>
            <person name="Cohen L."/>
        </authorList>
    </citation>
    <scope>NUCLEOTIDE SEQUENCE</scope>
    <source>
        <strain evidence="1">CCMP2058</strain>
    </source>
</reference>
<organism evidence="1">
    <name type="scientific">Amorphochlora amoebiformis</name>
    <dbReference type="NCBI Taxonomy" id="1561963"/>
    <lineage>
        <taxon>Eukaryota</taxon>
        <taxon>Sar</taxon>
        <taxon>Rhizaria</taxon>
        <taxon>Cercozoa</taxon>
        <taxon>Chlorarachniophyceae</taxon>
        <taxon>Amorphochlora</taxon>
    </lineage>
</organism>
<evidence type="ECO:0000313" key="1">
    <source>
        <dbReference type="EMBL" id="CAD8444222.1"/>
    </source>
</evidence>
<dbReference type="EMBL" id="HBEM01010852">
    <property type="protein sequence ID" value="CAD8444222.1"/>
    <property type="molecule type" value="Transcribed_RNA"/>
</dbReference>
<dbReference type="InterPro" id="IPR050587">
    <property type="entry name" value="GNT1/Glycosyltrans_8"/>
</dbReference>
<proteinExistence type="predicted"/>